<evidence type="ECO:0000256" key="3">
    <source>
        <dbReference type="ARBA" id="ARBA00023004"/>
    </source>
</evidence>
<sequence>MGIERFLSEARKVFVNTSFCQKEPQVDAIIDSMKKIRNAEVIQRYLTLYDFGRIKALDYLNIEENLNLSCGLFVVPEYGSLSLHSHPGMWGFVYIKFYFRKVIVGSLRVVAYDPIQKDYENLSRFDAQVVKHDIVSEKSPNILHLTPTHSNLHSIHSVIGSMIQVDGPCVFLDLLAPPYSAVILCII</sequence>
<keyword evidence="5" id="KW-1185">Reference proteome</keyword>
<comment type="caution">
    <text evidence="4">The sequence shown here is derived from an EMBL/GenBank/DDBJ whole genome shotgun (WGS) entry which is preliminary data.</text>
</comment>
<dbReference type="GO" id="GO:0016702">
    <property type="term" value="F:oxidoreductase activity, acting on single donors with incorporation of molecular oxygen, incorporation of two atoms of oxygen"/>
    <property type="evidence" value="ECO:0007669"/>
    <property type="project" value="InterPro"/>
</dbReference>
<dbReference type="InterPro" id="IPR014710">
    <property type="entry name" value="RmlC-like_jellyroll"/>
</dbReference>
<proteinExistence type="predicted"/>
<dbReference type="Pfam" id="PF07847">
    <property type="entry name" value="PCO_ADO"/>
    <property type="match status" value="1"/>
</dbReference>
<dbReference type="GO" id="GO:0005739">
    <property type="term" value="C:mitochondrion"/>
    <property type="evidence" value="ECO:0007669"/>
    <property type="project" value="TreeGrafter"/>
</dbReference>
<dbReference type="InterPro" id="IPR012864">
    <property type="entry name" value="PCO/ADO"/>
</dbReference>
<dbReference type="GO" id="GO:0046872">
    <property type="term" value="F:metal ion binding"/>
    <property type="evidence" value="ECO:0007669"/>
    <property type="project" value="UniProtKB-KW"/>
</dbReference>
<evidence type="ECO:0000313" key="4">
    <source>
        <dbReference type="EMBL" id="KII65546.1"/>
    </source>
</evidence>
<dbReference type="SUPFAM" id="SSF51182">
    <property type="entry name" value="RmlC-like cupins"/>
    <property type="match status" value="1"/>
</dbReference>
<keyword evidence="3" id="KW-0408">Iron</keyword>
<keyword evidence="2" id="KW-0560">Oxidoreductase</keyword>
<dbReference type="PANTHER" id="PTHR22966:SF61">
    <property type="entry name" value="2-AMINOETHANETHIOL DIOXYGENASE"/>
    <property type="match status" value="1"/>
</dbReference>
<dbReference type="Gene3D" id="2.60.120.10">
    <property type="entry name" value="Jelly Rolls"/>
    <property type="match status" value="1"/>
</dbReference>
<gene>
    <name evidence="4" type="ORF">RF11_09140</name>
</gene>
<keyword evidence="1" id="KW-0479">Metal-binding</keyword>
<accession>A0A0C2MEI8</accession>
<dbReference type="PANTHER" id="PTHR22966">
    <property type="entry name" value="2-AMINOETHANETHIOL DIOXYGENASE"/>
    <property type="match status" value="1"/>
</dbReference>
<dbReference type="Proteomes" id="UP000031668">
    <property type="component" value="Unassembled WGS sequence"/>
</dbReference>
<protein>
    <submittedName>
        <fullName evidence="4">2-aminoethanethiol dioxygenase</fullName>
    </submittedName>
</protein>
<keyword evidence="4" id="KW-0223">Dioxygenase</keyword>
<dbReference type="AlphaFoldDB" id="A0A0C2MEI8"/>
<organism evidence="4 5">
    <name type="scientific">Thelohanellus kitauei</name>
    <name type="common">Myxosporean</name>
    <dbReference type="NCBI Taxonomy" id="669202"/>
    <lineage>
        <taxon>Eukaryota</taxon>
        <taxon>Metazoa</taxon>
        <taxon>Cnidaria</taxon>
        <taxon>Myxozoa</taxon>
        <taxon>Myxosporea</taxon>
        <taxon>Bivalvulida</taxon>
        <taxon>Platysporina</taxon>
        <taxon>Myxobolidae</taxon>
        <taxon>Thelohanellus</taxon>
    </lineage>
</organism>
<name>A0A0C2MEI8_THEKT</name>
<dbReference type="CDD" id="cd20289">
    <property type="entry name" value="cupin_ADO"/>
    <property type="match status" value="1"/>
</dbReference>
<dbReference type="InterPro" id="IPR011051">
    <property type="entry name" value="RmlC_Cupin_sf"/>
</dbReference>
<evidence type="ECO:0000256" key="2">
    <source>
        <dbReference type="ARBA" id="ARBA00023002"/>
    </source>
</evidence>
<evidence type="ECO:0000313" key="5">
    <source>
        <dbReference type="Proteomes" id="UP000031668"/>
    </source>
</evidence>
<evidence type="ECO:0000256" key="1">
    <source>
        <dbReference type="ARBA" id="ARBA00022723"/>
    </source>
</evidence>
<dbReference type="EMBL" id="JWZT01003785">
    <property type="protein sequence ID" value="KII65546.1"/>
    <property type="molecule type" value="Genomic_DNA"/>
</dbReference>
<dbReference type="OrthoDB" id="271433at2759"/>
<reference evidence="4 5" key="1">
    <citation type="journal article" date="2014" name="Genome Biol. Evol.">
        <title>The genome of the myxosporean Thelohanellus kitauei shows adaptations to nutrient acquisition within its fish host.</title>
        <authorList>
            <person name="Yang Y."/>
            <person name="Xiong J."/>
            <person name="Zhou Z."/>
            <person name="Huo F."/>
            <person name="Miao W."/>
            <person name="Ran C."/>
            <person name="Liu Y."/>
            <person name="Zhang J."/>
            <person name="Feng J."/>
            <person name="Wang M."/>
            <person name="Wang M."/>
            <person name="Wang L."/>
            <person name="Yao B."/>
        </authorList>
    </citation>
    <scope>NUCLEOTIDE SEQUENCE [LARGE SCALE GENOMIC DNA]</scope>
    <source>
        <strain evidence="4">Wuqing</strain>
    </source>
</reference>